<dbReference type="KEGG" id="ares:IWH25_04250"/>
<dbReference type="AlphaFoldDB" id="A0A974SQN3"/>
<reference evidence="1" key="1">
    <citation type="submission" date="2020-11" db="EMBL/GenBank/DDBJ databases">
        <title>Azospira restricta DSM 18626 genome sequence.</title>
        <authorList>
            <person name="Moe W.M."/>
        </authorList>
    </citation>
    <scope>NUCLEOTIDE SEQUENCE</scope>
    <source>
        <strain evidence="1">DSM 18626</strain>
    </source>
</reference>
<name>A0A974SQN3_9RHOO</name>
<sequence>MMTVDAEKWISFVRQYGPLARNANMYDEEIRRWSKKLSVTPIAFEHPLSRDVLASFTDRKDGHGGVVILTGTAGDGKSYLCYQVWEALGGSPDAWASNTSYFKQPVTINGHTYTLHLIRDLTPFCKNDPDGSKAQLLQELSAALFEPSSNLFLVAANDGPLIENWRKLGGHGASQRALALFEARLMNDEDPEPTDRLHFFNLSAVSSATVLALCLDALLGHEGWESCYAVAQPNGFFGPRCPIRHNFELLRDPLVRSRLVALFQLLDFNELHTPIRRVLLLLANAILGHPAAKDGLMSASDVAKIIAAGETHKASLFANLFGANLKSAKRDAQEIFDYLSRFGIGFETTNRIDNILIFGSEDENVSQYFHELVEADGFYGATERYRGEQRSYIEMPEAQSGDRHPFLDMLVDQRRGLFFKIPDPHADELKLWCLTVFHSAGEYLHDVAQPLNDGKRVSRQTVSKLVNGLNRIFTGLLTTTKSELLLATSLSHSGAKISQLLEDKIAINSHGRVERVEISLHRDFPHLIVTLPNGQGRSLALNLTRYEFLMRVSEGALPGNFSRECYEDLLAFKSALLSAAAIDRHTPDDDDGLTFRLLALDPTGNAIDQVVELSND</sequence>
<accession>A0A974SQN3</accession>
<dbReference type="EMBL" id="CP064781">
    <property type="protein sequence ID" value="QRJ64573.1"/>
    <property type="molecule type" value="Genomic_DNA"/>
</dbReference>
<gene>
    <name evidence="1" type="ORF">IWH25_04250</name>
</gene>
<evidence type="ECO:0000313" key="1">
    <source>
        <dbReference type="EMBL" id="QRJ64573.1"/>
    </source>
</evidence>
<proteinExistence type="predicted"/>
<organism evidence="1 2">
    <name type="scientific">Azospira restricta</name>
    <dbReference type="NCBI Taxonomy" id="404405"/>
    <lineage>
        <taxon>Bacteria</taxon>
        <taxon>Pseudomonadati</taxon>
        <taxon>Pseudomonadota</taxon>
        <taxon>Betaproteobacteria</taxon>
        <taxon>Rhodocyclales</taxon>
        <taxon>Rhodocyclaceae</taxon>
        <taxon>Azospira</taxon>
    </lineage>
</organism>
<dbReference type="RefSeq" id="WP_203388117.1">
    <property type="nucleotide sequence ID" value="NZ_CP064781.1"/>
</dbReference>
<protein>
    <submittedName>
        <fullName evidence="1">Uncharacterized protein</fullName>
    </submittedName>
</protein>
<keyword evidence="2" id="KW-1185">Reference proteome</keyword>
<dbReference type="Proteomes" id="UP000663444">
    <property type="component" value="Chromosome"/>
</dbReference>
<evidence type="ECO:0000313" key="2">
    <source>
        <dbReference type="Proteomes" id="UP000663444"/>
    </source>
</evidence>